<accession>A0A6A6RRH4</accession>
<dbReference type="EMBL" id="MU006791">
    <property type="protein sequence ID" value="KAF2638056.1"/>
    <property type="molecule type" value="Genomic_DNA"/>
</dbReference>
<feature type="compositionally biased region" description="Low complexity" evidence="1">
    <location>
        <begin position="119"/>
        <end position="135"/>
    </location>
</feature>
<feature type="compositionally biased region" description="Polar residues" evidence="1">
    <location>
        <begin position="51"/>
        <end position="60"/>
    </location>
</feature>
<evidence type="ECO:0000256" key="1">
    <source>
        <dbReference type="SAM" id="MobiDB-lite"/>
    </source>
</evidence>
<dbReference type="AlphaFoldDB" id="A0A6A6RRH4"/>
<protein>
    <submittedName>
        <fullName evidence="2">Uncharacterized protein</fullName>
    </submittedName>
</protein>
<feature type="compositionally biased region" description="Basic and acidic residues" evidence="1">
    <location>
        <begin position="187"/>
        <end position="198"/>
    </location>
</feature>
<feature type="region of interest" description="Disordered" evidence="1">
    <location>
        <begin position="1"/>
        <end position="60"/>
    </location>
</feature>
<organism evidence="2 3">
    <name type="scientific">Massarina eburnea CBS 473.64</name>
    <dbReference type="NCBI Taxonomy" id="1395130"/>
    <lineage>
        <taxon>Eukaryota</taxon>
        <taxon>Fungi</taxon>
        <taxon>Dikarya</taxon>
        <taxon>Ascomycota</taxon>
        <taxon>Pezizomycotina</taxon>
        <taxon>Dothideomycetes</taxon>
        <taxon>Pleosporomycetidae</taxon>
        <taxon>Pleosporales</taxon>
        <taxon>Massarineae</taxon>
        <taxon>Massarinaceae</taxon>
        <taxon>Massarina</taxon>
    </lineage>
</organism>
<dbReference type="Proteomes" id="UP000799753">
    <property type="component" value="Unassembled WGS sequence"/>
</dbReference>
<sequence>MEHHHHYQHGCSDSKRTTQKQERGSYKESGQDGGSSGEDYAPNNHVPPQHPSTQFNGFSCSTLPRQQHQYNDSQSHYYAVPRCWQHENVVTHQAMNSPALDRPRVAPSPNPHSSHDDSPMSQNSTHYTHQSHSSQGEAGYASRPQLTFSQLEERDGRRASTNTLDMWRRERQQDGPWDNVGYVNTSRRTDEHWRGSGY</sequence>
<evidence type="ECO:0000313" key="3">
    <source>
        <dbReference type="Proteomes" id="UP000799753"/>
    </source>
</evidence>
<proteinExistence type="predicted"/>
<name>A0A6A6RRH4_9PLEO</name>
<gene>
    <name evidence="2" type="ORF">P280DRAFT_471713</name>
</gene>
<reference evidence="2" key="1">
    <citation type="journal article" date="2020" name="Stud. Mycol.">
        <title>101 Dothideomycetes genomes: a test case for predicting lifestyles and emergence of pathogens.</title>
        <authorList>
            <person name="Haridas S."/>
            <person name="Albert R."/>
            <person name="Binder M."/>
            <person name="Bloem J."/>
            <person name="Labutti K."/>
            <person name="Salamov A."/>
            <person name="Andreopoulos B."/>
            <person name="Baker S."/>
            <person name="Barry K."/>
            <person name="Bills G."/>
            <person name="Bluhm B."/>
            <person name="Cannon C."/>
            <person name="Castanera R."/>
            <person name="Culley D."/>
            <person name="Daum C."/>
            <person name="Ezra D."/>
            <person name="Gonzalez J."/>
            <person name="Henrissat B."/>
            <person name="Kuo A."/>
            <person name="Liang C."/>
            <person name="Lipzen A."/>
            <person name="Lutzoni F."/>
            <person name="Magnuson J."/>
            <person name="Mondo S."/>
            <person name="Nolan M."/>
            <person name="Ohm R."/>
            <person name="Pangilinan J."/>
            <person name="Park H.-J."/>
            <person name="Ramirez L."/>
            <person name="Alfaro M."/>
            <person name="Sun H."/>
            <person name="Tritt A."/>
            <person name="Yoshinaga Y."/>
            <person name="Zwiers L.-H."/>
            <person name="Turgeon B."/>
            <person name="Goodwin S."/>
            <person name="Spatafora J."/>
            <person name="Crous P."/>
            <person name="Grigoriev I."/>
        </authorList>
    </citation>
    <scope>NUCLEOTIDE SEQUENCE</scope>
    <source>
        <strain evidence="2">CBS 473.64</strain>
    </source>
</reference>
<feature type="compositionally biased region" description="Basic and acidic residues" evidence="1">
    <location>
        <begin position="12"/>
        <end position="30"/>
    </location>
</feature>
<keyword evidence="3" id="KW-1185">Reference proteome</keyword>
<feature type="region of interest" description="Disordered" evidence="1">
    <location>
        <begin position="99"/>
        <end position="198"/>
    </location>
</feature>
<evidence type="ECO:0000313" key="2">
    <source>
        <dbReference type="EMBL" id="KAF2638056.1"/>
    </source>
</evidence>